<keyword evidence="3" id="KW-1185">Reference proteome</keyword>
<dbReference type="EMBL" id="CH902625">
    <property type="protein sequence ID" value="KPU75511.1"/>
    <property type="molecule type" value="Genomic_DNA"/>
</dbReference>
<proteinExistence type="predicted"/>
<dbReference type="Pfam" id="PF16064">
    <property type="entry name" value="DUF4806"/>
    <property type="match status" value="1"/>
</dbReference>
<dbReference type="AlphaFoldDB" id="A0A0P8Y132"/>
<dbReference type="KEGG" id="dan:26514060"/>
<dbReference type="GeneID" id="26514060"/>
<reference evidence="2 3" key="1">
    <citation type="journal article" date="2007" name="Nature">
        <title>Evolution of genes and genomes on the Drosophila phylogeny.</title>
        <authorList>
            <consortium name="Drosophila 12 Genomes Consortium"/>
            <person name="Clark A.G."/>
            <person name="Eisen M.B."/>
            <person name="Smith D.R."/>
            <person name="Bergman C.M."/>
            <person name="Oliver B."/>
            <person name="Markow T.A."/>
            <person name="Kaufman T.C."/>
            <person name="Kellis M."/>
            <person name="Gelbart W."/>
            <person name="Iyer V.N."/>
            <person name="Pollard D.A."/>
            <person name="Sackton T.B."/>
            <person name="Larracuente A.M."/>
            <person name="Singh N.D."/>
            <person name="Abad J.P."/>
            <person name="Abt D.N."/>
            <person name="Adryan B."/>
            <person name="Aguade M."/>
            <person name="Akashi H."/>
            <person name="Anderson W.W."/>
            <person name="Aquadro C.F."/>
            <person name="Ardell D.H."/>
            <person name="Arguello R."/>
            <person name="Artieri C.G."/>
            <person name="Barbash D.A."/>
            <person name="Barker D."/>
            <person name="Barsanti P."/>
            <person name="Batterham P."/>
            <person name="Batzoglou S."/>
            <person name="Begun D."/>
            <person name="Bhutkar A."/>
            <person name="Blanco E."/>
            <person name="Bosak S.A."/>
            <person name="Bradley R.K."/>
            <person name="Brand A.D."/>
            <person name="Brent M.R."/>
            <person name="Brooks A.N."/>
            <person name="Brown R.H."/>
            <person name="Butlin R.K."/>
            <person name="Caggese C."/>
            <person name="Calvi B.R."/>
            <person name="Bernardo de Carvalho A."/>
            <person name="Caspi A."/>
            <person name="Castrezana S."/>
            <person name="Celniker S.E."/>
            <person name="Chang J.L."/>
            <person name="Chapple C."/>
            <person name="Chatterji S."/>
            <person name="Chinwalla A."/>
            <person name="Civetta A."/>
            <person name="Clifton S.W."/>
            <person name="Comeron J.M."/>
            <person name="Costello J.C."/>
            <person name="Coyne J.A."/>
            <person name="Daub J."/>
            <person name="David R.G."/>
            <person name="Delcher A.L."/>
            <person name="Delehaunty K."/>
            <person name="Do C.B."/>
            <person name="Ebling H."/>
            <person name="Edwards K."/>
            <person name="Eickbush T."/>
            <person name="Evans J.D."/>
            <person name="Filipski A."/>
            <person name="Findeiss S."/>
            <person name="Freyhult E."/>
            <person name="Fulton L."/>
            <person name="Fulton R."/>
            <person name="Garcia A.C."/>
            <person name="Gardiner A."/>
            <person name="Garfield D.A."/>
            <person name="Garvin B.E."/>
            <person name="Gibson G."/>
            <person name="Gilbert D."/>
            <person name="Gnerre S."/>
            <person name="Godfrey J."/>
            <person name="Good R."/>
            <person name="Gotea V."/>
            <person name="Gravely B."/>
            <person name="Greenberg A.J."/>
            <person name="Griffiths-Jones S."/>
            <person name="Gross S."/>
            <person name="Guigo R."/>
            <person name="Gustafson E.A."/>
            <person name="Haerty W."/>
            <person name="Hahn M.W."/>
            <person name="Halligan D.L."/>
            <person name="Halpern A.L."/>
            <person name="Halter G.M."/>
            <person name="Han M.V."/>
            <person name="Heger A."/>
            <person name="Hillier L."/>
            <person name="Hinrichs A.S."/>
            <person name="Holmes I."/>
            <person name="Hoskins R.A."/>
            <person name="Hubisz M.J."/>
            <person name="Hultmark D."/>
            <person name="Huntley M.A."/>
            <person name="Jaffe D.B."/>
            <person name="Jagadeeshan S."/>
            <person name="Jeck W.R."/>
            <person name="Johnson J."/>
            <person name="Jones C.D."/>
            <person name="Jordan W.C."/>
            <person name="Karpen G.H."/>
            <person name="Kataoka E."/>
            <person name="Keightley P.D."/>
            <person name="Kheradpour P."/>
            <person name="Kirkness E.F."/>
            <person name="Koerich L.B."/>
            <person name="Kristiansen K."/>
            <person name="Kudrna D."/>
            <person name="Kulathinal R.J."/>
            <person name="Kumar S."/>
            <person name="Kwok R."/>
            <person name="Lander E."/>
            <person name="Langley C.H."/>
            <person name="Lapoint R."/>
            <person name="Lazzaro B.P."/>
            <person name="Lee S.J."/>
            <person name="Levesque L."/>
            <person name="Li R."/>
            <person name="Lin C.F."/>
            <person name="Lin M.F."/>
            <person name="Lindblad-Toh K."/>
            <person name="Llopart A."/>
            <person name="Long M."/>
            <person name="Low L."/>
            <person name="Lozovsky E."/>
            <person name="Lu J."/>
            <person name="Luo M."/>
            <person name="Machado C.A."/>
            <person name="Makalowski W."/>
            <person name="Marzo M."/>
            <person name="Matsuda M."/>
            <person name="Matzkin L."/>
            <person name="McAllister B."/>
            <person name="McBride C.S."/>
            <person name="McKernan B."/>
            <person name="McKernan K."/>
            <person name="Mendez-Lago M."/>
            <person name="Minx P."/>
            <person name="Mollenhauer M.U."/>
            <person name="Montooth K."/>
            <person name="Mount S.M."/>
            <person name="Mu X."/>
            <person name="Myers E."/>
            <person name="Negre B."/>
            <person name="Newfeld S."/>
            <person name="Nielsen R."/>
            <person name="Noor M.A."/>
            <person name="O'Grady P."/>
            <person name="Pachter L."/>
            <person name="Papaceit M."/>
            <person name="Parisi M.J."/>
            <person name="Parisi M."/>
            <person name="Parts L."/>
            <person name="Pedersen J.S."/>
            <person name="Pesole G."/>
            <person name="Phillippy A.M."/>
            <person name="Ponting C.P."/>
            <person name="Pop M."/>
            <person name="Porcelli D."/>
            <person name="Powell J.R."/>
            <person name="Prohaska S."/>
            <person name="Pruitt K."/>
            <person name="Puig M."/>
            <person name="Quesneville H."/>
            <person name="Ram K.R."/>
            <person name="Rand D."/>
            <person name="Rasmussen M.D."/>
            <person name="Reed L.K."/>
            <person name="Reenan R."/>
            <person name="Reily A."/>
            <person name="Remington K.A."/>
            <person name="Rieger T.T."/>
            <person name="Ritchie M.G."/>
            <person name="Robin C."/>
            <person name="Rogers Y.H."/>
            <person name="Rohde C."/>
            <person name="Rozas J."/>
            <person name="Rubenfield M.J."/>
            <person name="Ruiz A."/>
            <person name="Russo S."/>
            <person name="Salzberg S.L."/>
            <person name="Sanchez-Gracia A."/>
            <person name="Saranga D.J."/>
            <person name="Sato H."/>
            <person name="Schaeffer S.W."/>
            <person name="Schatz M.C."/>
            <person name="Schlenke T."/>
            <person name="Schwartz R."/>
            <person name="Segarra C."/>
            <person name="Singh R.S."/>
            <person name="Sirot L."/>
            <person name="Sirota M."/>
            <person name="Sisneros N.B."/>
            <person name="Smith C.D."/>
            <person name="Smith T.F."/>
            <person name="Spieth J."/>
            <person name="Stage D.E."/>
            <person name="Stark A."/>
            <person name="Stephan W."/>
            <person name="Strausberg R.L."/>
            <person name="Strempel S."/>
            <person name="Sturgill D."/>
            <person name="Sutton G."/>
            <person name="Sutton G.G."/>
            <person name="Tao W."/>
            <person name="Teichmann S."/>
            <person name="Tobari Y.N."/>
            <person name="Tomimura Y."/>
            <person name="Tsolas J.M."/>
            <person name="Valente V.L."/>
            <person name="Venter E."/>
            <person name="Venter J.C."/>
            <person name="Vicario S."/>
            <person name="Vieira F.G."/>
            <person name="Vilella A.J."/>
            <person name="Villasante A."/>
            <person name="Walenz B."/>
            <person name="Wang J."/>
            <person name="Wasserman M."/>
            <person name="Watts T."/>
            <person name="Wilson D."/>
            <person name="Wilson R.K."/>
            <person name="Wing R.A."/>
            <person name="Wolfner M.F."/>
            <person name="Wong A."/>
            <person name="Wong G.K."/>
            <person name="Wu C.I."/>
            <person name="Wu G."/>
            <person name="Yamamoto D."/>
            <person name="Yang H.P."/>
            <person name="Yang S.P."/>
            <person name="Yorke J.A."/>
            <person name="Yoshida K."/>
            <person name="Zdobnov E."/>
            <person name="Zhang P."/>
            <person name="Zhang Y."/>
            <person name="Zimin A.V."/>
            <person name="Baldwin J."/>
            <person name="Abdouelleil A."/>
            <person name="Abdulkadir J."/>
            <person name="Abebe A."/>
            <person name="Abera B."/>
            <person name="Abreu J."/>
            <person name="Acer S.C."/>
            <person name="Aftuck L."/>
            <person name="Alexander A."/>
            <person name="An P."/>
            <person name="Anderson E."/>
            <person name="Anderson S."/>
            <person name="Arachi H."/>
            <person name="Azer M."/>
            <person name="Bachantsang P."/>
            <person name="Barry A."/>
            <person name="Bayul T."/>
            <person name="Berlin A."/>
            <person name="Bessette D."/>
            <person name="Bloom T."/>
            <person name="Blye J."/>
            <person name="Boguslavskiy L."/>
            <person name="Bonnet C."/>
            <person name="Boukhgalter B."/>
            <person name="Bourzgui I."/>
            <person name="Brown A."/>
            <person name="Cahill P."/>
            <person name="Channer S."/>
            <person name="Cheshatsang Y."/>
            <person name="Chuda L."/>
            <person name="Citroen M."/>
            <person name="Collymore A."/>
            <person name="Cooke P."/>
            <person name="Costello M."/>
            <person name="D'Aco K."/>
            <person name="Daza R."/>
            <person name="De Haan G."/>
            <person name="DeGray S."/>
            <person name="DeMaso C."/>
            <person name="Dhargay N."/>
            <person name="Dooley K."/>
            <person name="Dooley E."/>
            <person name="Doricent M."/>
            <person name="Dorje P."/>
            <person name="Dorjee K."/>
            <person name="Dupes A."/>
            <person name="Elong R."/>
            <person name="Falk J."/>
            <person name="Farina A."/>
            <person name="Faro S."/>
            <person name="Ferguson D."/>
            <person name="Fisher S."/>
            <person name="Foley C.D."/>
            <person name="Franke A."/>
            <person name="Friedrich D."/>
            <person name="Gadbois L."/>
            <person name="Gearin G."/>
            <person name="Gearin C.R."/>
            <person name="Giannoukos G."/>
            <person name="Goode T."/>
            <person name="Graham J."/>
            <person name="Grandbois E."/>
            <person name="Grewal S."/>
            <person name="Gyaltsen K."/>
            <person name="Hafez N."/>
            <person name="Hagos B."/>
            <person name="Hall J."/>
            <person name="Henson C."/>
            <person name="Hollinger A."/>
            <person name="Honan T."/>
            <person name="Huard M.D."/>
            <person name="Hughes L."/>
            <person name="Hurhula B."/>
            <person name="Husby M.E."/>
            <person name="Kamat A."/>
            <person name="Kanga B."/>
            <person name="Kashin S."/>
            <person name="Khazanovich D."/>
            <person name="Kisner P."/>
            <person name="Lance K."/>
            <person name="Lara M."/>
            <person name="Lee W."/>
            <person name="Lennon N."/>
            <person name="Letendre F."/>
            <person name="LeVine R."/>
            <person name="Lipovsky A."/>
            <person name="Liu X."/>
            <person name="Liu J."/>
            <person name="Liu S."/>
            <person name="Lokyitsang T."/>
            <person name="Lokyitsang Y."/>
            <person name="Lubonja R."/>
            <person name="Lui A."/>
            <person name="MacDonald P."/>
            <person name="Magnisalis V."/>
            <person name="Maru K."/>
            <person name="Matthews C."/>
            <person name="McCusker W."/>
            <person name="McDonough S."/>
            <person name="Mehta T."/>
            <person name="Meldrim J."/>
            <person name="Meneus L."/>
            <person name="Mihai O."/>
            <person name="Mihalev A."/>
            <person name="Mihova T."/>
            <person name="Mittelman R."/>
            <person name="Mlenga V."/>
            <person name="Montmayeur A."/>
            <person name="Mulrain L."/>
            <person name="Navidi A."/>
            <person name="Naylor J."/>
            <person name="Negash T."/>
            <person name="Nguyen T."/>
            <person name="Nguyen N."/>
            <person name="Nicol R."/>
            <person name="Norbu C."/>
            <person name="Norbu N."/>
            <person name="Novod N."/>
            <person name="O'Neill B."/>
            <person name="Osman S."/>
            <person name="Markiewicz E."/>
            <person name="Oyono O.L."/>
            <person name="Patti C."/>
            <person name="Phunkhang P."/>
            <person name="Pierre F."/>
            <person name="Priest M."/>
            <person name="Raghuraman S."/>
            <person name="Rege F."/>
            <person name="Reyes R."/>
            <person name="Rise C."/>
            <person name="Rogov P."/>
            <person name="Ross K."/>
            <person name="Ryan E."/>
            <person name="Settipalli S."/>
            <person name="Shea T."/>
            <person name="Sherpa N."/>
            <person name="Shi L."/>
            <person name="Shih D."/>
            <person name="Sparrow T."/>
            <person name="Spaulding J."/>
            <person name="Stalker J."/>
            <person name="Stange-Thomann N."/>
            <person name="Stavropoulos S."/>
            <person name="Stone C."/>
            <person name="Strader C."/>
            <person name="Tesfaye S."/>
            <person name="Thomson T."/>
            <person name="Thoulutsang Y."/>
            <person name="Thoulutsang D."/>
            <person name="Topham K."/>
            <person name="Topping I."/>
            <person name="Tsamla T."/>
            <person name="Vassiliev H."/>
            <person name="Vo A."/>
            <person name="Wangchuk T."/>
            <person name="Wangdi T."/>
            <person name="Weiand M."/>
            <person name="Wilkinson J."/>
            <person name="Wilson A."/>
            <person name="Yadav S."/>
            <person name="Young G."/>
            <person name="Yu Q."/>
            <person name="Zembek L."/>
            <person name="Zhong D."/>
            <person name="Zimmer A."/>
            <person name="Zwirko Z."/>
            <person name="Jaffe D.B."/>
            <person name="Alvarez P."/>
            <person name="Brockman W."/>
            <person name="Butler J."/>
            <person name="Chin C."/>
            <person name="Gnerre S."/>
            <person name="Grabherr M."/>
            <person name="Kleber M."/>
            <person name="Mauceli E."/>
            <person name="MacCallum I."/>
        </authorList>
    </citation>
    <scope>NUCLEOTIDE SEQUENCE [LARGE SCALE GENOMIC DNA]</scope>
    <source>
        <strain evidence="3">Tucson 14024-0371.13</strain>
    </source>
</reference>
<gene>
    <name evidence="2" type="primary">Dana\GF26651</name>
    <name evidence="2" type="ORF">GF26651</name>
</gene>
<organism evidence="2 3">
    <name type="scientific">Drosophila ananassae</name>
    <name type="common">Fruit fly</name>
    <dbReference type="NCBI Taxonomy" id="7217"/>
    <lineage>
        <taxon>Eukaryota</taxon>
        <taxon>Metazoa</taxon>
        <taxon>Ecdysozoa</taxon>
        <taxon>Arthropoda</taxon>
        <taxon>Hexapoda</taxon>
        <taxon>Insecta</taxon>
        <taxon>Pterygota</taxon>
        <taxon>Neoptera</taxon>
        <taxon>Endopterygota</taxon>
        <taxon>Diptera</taxon>
        <taxon>Brachycera</taxon>
        <taxon>Muscomorpha</taxon>
        <taxon>Ephydroidea</taxon>
        <taxon>Drosophilidae</taxon>
        <taxon>Drosophila</taxon>
        <taxon>Sophophora</taxon>
    </lineage>
</organism>
<dbReference type="InParanoid" id="A0A0P8Y132"/>
<feature type="domain" description="DUF4806" evidence="1">
    <location>
        <begin position="20"/>
        <end position="90"/>
    </location>
</feature>
<dbReference type="OrthoDB" id="8035197at2759"/>
<evidence type="ECO:0000313" key="3">
    <source>
        <dbReference type="Proteomes" id="UP000007801"/>
    </source>
</evidence>
<dbReference type="InterPro" id="IPR032071">
    <property type="entry name" value="DUF4806"/>
</dbReference>
<evidence type="ECO:0000259" key="1">
    <source>
        <dbReference type="Pfam" id="PF16064"/>
    </source>
</evidence>
<name>A0A0P8Y132_DROAN</name>
<sequence length="101" mass="11458">MNAKVLAFMNQLSKNMADPEIMLPIKNEEEISSMDAAIKETPQKFNKLFQSTLQGGISSNMERVFSKDLIIRMNYNGEYGKISLRKYANICIIDLAGRTHV</sequence>
<dbReference type="Proteomes" id="UP000007801">
    <property type="component" value="Unassembled WGS sequence"/>
</dbReference>
<protein>
    <recommendedName>
        <fullName evidence="1">DUF4806 domain-containing protein</fullName>
    </recommendedName>
</protein>
<accession>A0A0P8Y132</accession>
<evidence type="ECO:0000313" key="2">
    <source>
        <dbReference type="EMBL" id="KPU75511.1"/>
    </source>
</evidence>